<comment type="function">
    <text evidence="6">Catalyzes the ATP-dependent conversion of 5-aminoimidazole ribonucleotide (AIR) and HCO(3)- to N5-carboxyaminoimidazole ribonucleotide (N5-CAIR).</text>
</comment>
<comment type="catalytic activity">
    <reaction evidence="5 6">
        <text>5-amino-1-(5-phospho-beta-D-ribosyl)imidazole + hydrogencarbonate + ATP = 5-carboxyamino-1-(5-phospho-D-ribosyl)imidazole + ADP + phosphate + 2 H(+)</text>
        <dbReference type="Rhea" id="RHEA:19317"/>
        <dbReference type="ChEBI" id="CHEBI:15378"/>
        <dbReference type="ChEBI" id="CHEBI:17544"/>
        <dbReference type="ChEBI" id="CHEBI:30616"/>
        <dbReference type="ChEBI" id="CHEBI:43474"/>
        <dbReference type="ChEBI" id="CHEBI:58730"/>
        <dbReference type="ChEBI" id="CHEBI:137981"/>
        <dbReference type="ChEBI" id="CHEBI:456216"/>
        <dbReference type="EC" id="6.3.4.18"/>
    </reaction>
</comment>
<evidence type="ECO:0000313" key="9">
    <source>
        <dbReference type="Proteomes" id="UP000190162"/>
    </source>
</evidence>
<feature type="binding site" evidence="5">
    <location>
        <begin position="138"/>
        <end position="144"/>
    </location>
    <ligand>
        <name>ATP</name>
        <dbReference type="ChEBI" id="CHEBI:30616"/>
    </ligand>
</feature>
<dbReference type="SUPFAM" id="SSF52440">
    <property type="entry name" value="PreATP-grasp domain"/>
    <property type="match status" value="1"/>
</dbReference>
<comment type="similarity">
    <text evidence="5 6">Belongs to the PurK/PurT family.</text>
</comment>
<dbReference type="Proteomes" id="UP000190162">
    <property type="component" value="Unassembled WGS sequence"/>
</dbReference>
<keyword evidence="4 5" id="KW-0067">ATP-binding</keyword>
<dbReference type="InterPro" id="IPR005875">
    <property type="entry name" value="PurK"/>
</dbReference>
<feature type="binding site" evidence="5">
    <location>
        <position position="93"/>
    </location>
    <ligand>
        <name>ATP</name>
        <dbReference type="ChEBI" id="CHEBI:30616"/>
    </ligand>
</feature>
<gene>
    <name evidence="5 6" type="primary">purK</name>
    <name evidence="8" type="ORF">SAMN02745132_03928</name>
</gene>
<comment type="subunit">
    <text evidence="5 6">Homodimer.</text>
</comment>
<evidence type="ECO:0000256" key="3">
    <source>
        <dbReference type="ARBA" id="ARBA00022755"/>
    </source>
</evidence>
<dbReference type="EMBL" id="FUXU01000077">
    <property type="protein sequence ID" value="SKA65109.1"/>
    <property type="molecule type" value="Genomic_DNA"/>
</dbReference>
<evidence type="ECO:0000256" key="2">
    <source>
        <dbReference type="ARBA" id="ARBA00022741"/>
    </source>
</evidence>
<reference evidence="9" key="1">
    <citation type="submission" date="2017-02" db="EMBL/GenBank/DDBJ databases">
        <authorList>
            <person name="Varghese N."/>
            <person name="Submissions S."/>
        </authorList>
    </citation>
    <scope>NUCLEOTIDE SEQUENCE [LARGE SCALE GENOMIC DNA]</scope>
    <source>
        <strain evidence="9">DSM 22720</strain>
    </source>
</reference>
<feature type="domain" description="ATP-grasp" evidence="7">
    <location>
        <begin position="97"/>
        <end position="291"/>
    </location>
</feature>
<dbReference type="Pfam" id="PF17769">
    <property type="entry name" value="PurK_C"/>
    <property type="match status" value="1"/>
</dbReference>
<proteinExistence type="inferred from homology"/>
<dbReference type="SUPFAM" id="SSF51246">
    <property type="entry name" value="Rudiment single hybrid motif"/>
    <property type="match status" value="1"/>
</dbReference>
<evidence type="ECO:0000256" key="6">
    <source>
        <dbReference type="RuleBase" id="RU361200"/>
    </source>
</evidence>
<dbReference type="HAMAP" id="MF_01928">
    <property type="entry name" value="PurK"/>
    <property type="match status" value="1"/>
</dbReference>
<protein>
    <recommendedName>
        <fullName evidence="5 6">N5-carboxyaminoimidazole ribonucleotide synthase</fullName>
        <shortName evidence="5 6">N5-CAIR synthase</shortName>
        <ecNumber evidence="5 6">6.3.4.18</ecNumber>
    </recommendedName>
    <alternativeName>
        <fullName evidence="5 6">5-(carboxyamino)imidazole ribonucleotide synthetase</fullName>
    </alternativeName>
</protein>
<comment type="pathway">
    <text evidence="5 6">Purine metabolism; IMP biosynthesis via de novo pathway; 5-amino-1-(5-phospho-D-ribosyl)imidazole-4-carboxylate from 5-amino-1-(5-phospho-D-ribosyl)imidazole (N5-CAIR route): step 1/2.</text>
</comment>
<keyword evidence="3 5" id="KW-0658">Purine biosynthesis</keyword>
<feature type="binding site" evidence="5">
    <location>
        <begin position="261"/>
        <end position="262"/>
    </location>
    <ligand>
        <name>ATP</name>
        <dbReference type="ChEBI" id="CHEBI:30616"/>
    </ligand>
</feature>
<dbReference type="Gene3D" id="3.30.1490.20">
    <property type="entry name" value="ATP-grasp fold, A domain"/>
    <property type="match status" value="1"/>
</dbReference>
<dbReference type="GO" id="GO:0005524">
    <property type="term" value="F:ATP binding"/>
    <property type="evidence" value="ECO:0007669"/>
    <property type="project" value="UniProtKB-UniRule"/>
</dbReference>
<dbReference type="GO" id="GO:0005829">
    <property type="term" value="C:cytosol"/>
    <property type="evidence" value="ECO:0007669"/>
    <property type="project" value="TreeGrafter"/>
</dbReference>
<dbReference type="Pfam" id="PF02222">
    <property type="entry name" value="ATP-grasp"/>
    <property type="match status" value="1"/>
</dbReference>
<dbReference type="FunFam" id="3.30.1490.20:FF:000015">
    <property type="entry name" value="N5-carboxyaminoimidazole ribonucleotide synthase"/>
    <property type="match status" value="1"/>
</dbReference>
<sequence length="378" mass="41146">MKVLVLGAGQLARMMALAGAPLNIKISAYDVRSGKIVHPLTQEVLGQGLENGIADADVITAEFEHIAPDILSVCQASGRFYPGEEAILTGGDRRKEKTLLDRAGVNNARYQVIENRDDYDAAIAKIGLPLILKSALDGYDGKGQWRLKTDRDIDAVWQDIGQFLKTSPQGSRQCVIAEEFVPFDREVSLIGARNAQGELEIYPLTENIHTNGILSVSISAGENDAVQSQAEAMFKSVADTLNYVGVLAIEFFDVDGTLMVNEIAPRVHNSGHWTQQGADVCQFENHLRAVCDLPLGSAKRIRPTAMINIVGNVTVPTSVMHQAHVHWYDKEPRPGRKIGHINLCADSASTLGDTLDSIAELLVDDEFPALKLAADNLR</sequence>
<dbReference type="InterPro" id="IPR040686">
    <property type="entry name" value="PurK_C"/>
</dbReference>
<dbReference type="InterPro" id="IPR011761">
    <property type="entry name" value="ATP-grasp"/>
</dbReference>
<accession>A0A1T4VJI0</accession>
<dbReference type="GO" id="GO:0004638">
    <property type="term" value="F:phosphoribosylaminoimidazole carboxylase activity"/>
    <property type="evidence" value="ECO:0007669"/>
    <property type="project" value="InterPro"/>
</dbReference>
<dbReference type="EC" id="6.3.4.18" evidence="5 6"/>
<dbReference type="OrthoDB" id="9804625at2"/>
<dbReference type="RefSeq" id="WP_078754077.1">
    <property type="nucleotide sequence ID" value="NZ_FUXU01000077.1"/>
</dbReference>
<dbReference type="InterPro" id="IPR003135">
    <property type="entry name" value="ATP-grasp_carboxylate-amine"/>
</dbReference>
<dbReference type="Gene3D" id="3.40.50.20">
    <property type="match status" value="1"/>
</dbReference>
<evidence type="ECO:0000256" key="1">
    <source>
        <dbReference type="ARBA" id="ARBA00022598"/>
    </source>
</evidence>
<evidence type="ECO:0000313" key="8">
    <source>
        <dbReference type="EMBL" id="SKA65109.1"/>
    </source>
</evidence>
<dbReference type="PROSITE" id="PS50975">
    <property type="entry name" value="ATP_GRASP"/>
    <property type="match status" value="1"/>
</dbReference>
<comment type="function">
    <text evidence="5">Catalyzes the ATP-dependent conversion of 5-aminoimidazole ribonucleotide (AIR) and HCO(3)(-) to N5-carboxyaminoimidazole ribonucleotide (N5-CAIR).</text>
</comment>
<evidence type="ECO:0000256" key="4">
    <source>
        <dbReference type="ARBA" id="ARBA00022840"/>
    </source>
</evidence>
<feature type="binding site" evidence="5">
    <location>
        <position position="133"/>
    </location>
    <ligand>
        <name>ATP</name>
        <dbReference type="ChEBI" id="CHEBI:30616"/>
    </ligand>
</feature>
<keyword evidence="9" id="KW-1185">Reference proteome</keyword>
<keyword evidence="1 5" id="KW-0436">Ligase</keyword>
<dbReference type="InterPro" id="IPR011054">
    <property type="entry name" value="Rudment_hybrid_motif"/>
</dbReference>
<keyword evidence="2 5" id="KW-0547">Nucleotide-binding</keyword>
<organism evidence="8 9">
    <name type="scientific">Enterovibrio nigricans DSM 22720</name>
    <dbReference type="NCBI Taxonomy" id="1121868"/>
    <lineage>
        <taxon>Bacteria</taxon>
        <taxon>Pseudomonadati</taxon>
        <taxon>Pseudomonadota</taxon>
        <taxon>Gammaproteobacteria</taxon>
        <taxon>Vibrionales</taxon>
        <taxon>Vibrionaceae</taxon>
        <taxon>Enterovibrio</taxon>
    </lineage>
</organism>
<feature type="binding site" evidence="5">
    <location>
        <position position="186"/>
    </location>
    <ligand>
        <name>ATP</name>
        <dbReference type="ChEBI" id="CHEBI:30616"/>
    </ligand>
</feature>
<evidence type="ECO:0000256" key="5">
    <source>
        <dbReference type="HAMAP-Rule" id="MF_01928"/>
    </source>
</evidence>
<dbReference type="Gene3D" id="3.30.470.20">
    <property type="entry name" value="ATP-grasp fold, B domain"/>
    <property type="match status" value="1"/>
</dbReference>
<evidence type="ECO:0000259" key="7">
    <source>
        <dbReference type="PROSITE" id="PS50975"/>
    </source>
</evidence>
<dbReference type="Pfam" id="PF22660">
    <property type="entry name" value="RS_preATP-grasp-like"/>
    <property type="match status" value="1"/>
</dbReference>
<feature type="binding site" evidence="5">
    <location>
        <position position="209"/>
    </location>
    <ligand>
        <name>ATP</name>
        <dbReference type="ChEBI" id="CHEBI:30616"/>
    </ligand>
</feature>
<dbReference type="NCBIfam" id="NF004679">
    <property type="entry name" value="PRK06019.1-5"/>
    <property type="match status" value="1"/>
</dbReference>
<dbReference type="GO" id="GO:0046872">
    <property type="term" value="F:metal ion binding"/>
    <property type="evidence" value="ECO:0007669"/>
    <property type="project" value="InterPro"/>
</dbReference>
<feature type="binding site" evidence="5">
    <location>
        <begin position="178"/>
        <end position="181"/>
    </location>
    <ligand>
        <name>ATP</name>
        <dbReference type="ChEBI" id="CHEBI:30616"/>
    </ligand>
</feature>
<dbReference type="AlphaFoldDB" id="A0A1T4VJI0"/>
<name>A0A1T4VJI0_9GAMM</name>
<dbReference type="UniPathway" id="UPA00074">
    <property type="reaction ID" value="UER00942"/>
</dbReference>
<dbReference type="PANTHER" id="PTHR11609">
    <property type="entry name" value="PURINE BIOSYNTHESIS PROTEIN 6/7, PUR6/7"/>
    <property type="match status" value="1"/>
</dbReference>
<dbReference type="InterPro" id="IPR013815">
    <property type="entry name" value="ATP_grasp_subdomain_1"/>
</dbReference>
<dbReference type="NCBIfam" id="TIGR01161">
    <property type="entry name" value="purK"/>
    <property type="match status" value="1"/>
</dbReference>
<dbReference type="InterPro" id="IPR016185">
    <property type="entry name" value="PreATP-grasp_dom_sf"/>
</dbReference>
<dbReference type="GO" id="GO:0034028">
    <property type="term" value="F:5-(carboxyamino)imidazole ribonucleotide synthase activity"/>
    <property type="evidence" value="ECO:0007669"/>
    <property type="project" value="UniProtKB-UniRule"/>
</dbReference>
<dbReference type="GO" id="GO:0006189">
    <property type="term" value="P:'de novo' IMP biosynthetic process"/>
    <property type="evidence" value="ECO:0007669"/>
    <property type="project" value="UniProtKB-UniRule"/>
</dbReference>
<dbReference type="InterPro" id="IPR054350">
    <property type="entry name" value="PurT/PurK_preATP-grasp"/>
</dbReference>
<dbReference type="SUPFAM" id="SSF56059">
    <property type="entry name" value="Glutathione synthetase ATP-binding domain-like"/>
    <property type="match status" value="1"/>
</dbReference>
<dbReference type="PANTHER" id="PTHR11609:SF5">
    <property type="entry name" value="PHOSPHORIBOSYLAMINOIMIDAZOLE CARBOXYLASE"/>
    <property type="match status" value="1"/>
</dbReference>